<dbReference type="OrthoDB" id="330454at2157"/>
<dbReference type="Pfam" id="PF15461">
    <property type="entry name" value="BCD"/>
    <property type="match status" value="1"/>
</dbReference>
<feature type="binding site" evidence="1">
    <location>
        <position position="128"/>
    </location>
    <ligand>
        <name>Fe cation</name>
        <dbReference type="ChEBI" id="CHEBI:24875"/>
    </ligand>
</feature>
<protein>
    <recommendedName>
        <fullName evidence="1">Probable beta-carotene 15,15'-dioxygenase</fullName>
        <ecNumber evidence="1">1.13.11.63</ecNumber>
    </recommendedName>
</protein>
<keyword evidence="1" id="KW-0408">Iron</keyword>
<keyword evidence="1" id="KW-0560">Oxidoreductase</keyword>
<keyword evidence="1" id="KW-0812">Transmembrane</keyword>
<dbReference type="GO" id="GO:0003834">
    <property type="term" value="F:beta-carotene 15,15'-dioxygenase activity"/>
    <property type="evidence" value="ECO:0007669"/>
    <property type="project" value="UniProtKB-EC"/>
</dbReference>
<comment type="caution">
    <text evidence="2">The sequence shown here is derived from an EMBL/GenBank/DDBJ whole genome shotgun (WGS) entry which is preliminary data.</text>
</comment>
<accession>A0A368NBJ2</accession>
<feature type="binding site" evidence="1">
    <location>
        <position position="256"/>
    </location>
    <ligand>
        <name>Fe cation</name>
        <dbReference type="ChEBI" id="CHEBI:24875"/>
    </ligand>
</feature>
<evidence type="ECO:0000313" key="3">
    <source>
        <dbReference type="Proteomes" id="UP000252189"/>
    </source>
</evidence>
<comment type="subcellular location">
    <subcellularLocation>
        <location evidence="1">Cell membrane</location>
        <topology evidence="1">Multi-pass membrane protein</topology>
    </subcellularLocation>
</comment>
<dbReference type="GO" id="GO:0005506">
    <property type="term" value="F:iron ion binding"/>
    <property type="evidence" value="ECO:0007669"/>
    <property type="project" value="UniProtKB-UniRule"/>
</dbReference>
<dbReference type="GO" id="GO:0016121">
    <property type="term" value="P:carotene catabolic process"/>
    <property type="evidence" value="ECO:0007669"/>
    <property type="project" value="UniProtKB-UniRule"/>
</dbReference>
<dbReference type="AlphaFoldDB" id="A0A368NBJ2"/>
<proteinExistence type="inferred from homology"/>
<gene>
    <name evidence="2" type="ORF">DU504_05865</name>
</gene>
<feature type="transmembrane region" description="Helical" evidence="1">
    <location>
        <begin position="201"/>
        <end position="219"/>
    </location>
</feature>
<dbReference type="GO" id="GO:0010436">
    <property type="term" value="F:carotenoid dioxygenase activity"/>
    <property type="evidence" value="ECO:0007669"/>
    <property type="project" value="UniProtKB-UniRule"/>
</dbReference>
<feature type="transmembrane region" description="Helical" evidence="1">
    <location>
        <begin position="291"/>
        <end position="311"/>
    </location>
</feature>
<dbReference type="EMBL" id="QPHM01000001">
    <property type="protein sequence ID" value="RCU46871.1"/>
    <property type="molecule type" value="Genomic_DNA"/>
</dbReference>
<comment type="cofactor">
    <cofactor evidence="1">
        <name>Fe(2+)</name>
        <dbReference type="ChEBI" id="CHEBI:29033"/>
    </cofactor>
</comment>
<feature type="transmembrane region" description="Helical" evidence="1">
    <location>
        <begin position="29"/>
        <end position="51"/>
    </location>
</feature>
<comment type="catalytic activity">
    <reaction evidence="1">
        <text>all-trans-beta-carotene + O2 = 2 all-trans-retinal</text>
        <dbReference type="Rhea" id="RHEA:32887"/>
        <dbReference type="ChEBI" id="CHEBI:15379"/>
        <dbReference type="ChEBI" id="CHEBI:17579"/>
        <dbReference type="ChEBI" id="CHEBI:17898"/>
        <dbReference type="EC" id="1.13.11.63"/>
    </reaction>
</comment>
<sequence length="352" mass="36791">MTRTARGTAAPGHDAELAALVRAVGCRPAWVAVAAVGGGSLVATAVGPLPIPPWLRYLPLAASLLLFGLPHGAVDHLAPTRAAGRPTTPRSMAAVGLAYLVIGGVYAALWIVAPVASAVLFVALTWLHWGQGDLYALDALGSSHLRGVGVRVGTVVVRGGLPMLVPLLRYPERYRDVVDAWVALFGRDLGAVWLVAPDTRVVLGAAFAGVTVATLAAGYRDDAAWRLDAAETLLLWAYFLVVPPLVAIGVYFCVWHSLRHVGRLMGVDDGARAAFRARGTLAALARTGRDAAPLTAVSVVTLVAVGVVAGVDTDPRVLAALYLVFIAVLTLPHVAIVTWMDRVEGAGLGRKQ</sequence>
<organism evidence="2 3">
    <name type="scientific">Haloplanus salinus</name>
    <dbReference type="NCBI Taxonomy" id="1126245"/>
    <lineage>
        <taxon>Archaea</taxon>
        <taxon>Methanobacteriati</taxon>
        <taxon>Methanobacteriota</taxon>
        <taxon>Stenosarchaea group</taxon>
        <taxon>Halobacteria</taxon>
        <taxon>Halobacteriales</taxon>
        <taxon>Haloferacaceae</taxon>
        <taxon>Haloplanus</taxon>
    </lineage>
</organism>
<dbReference type="InterPro" id="IPR022270">
    <property type="entry name" value="Blh_diox"/>
</dbReference>
<feature type="transmembrane region" description="Helical" evidence="1">
    <location>
        <begin position="235"/>
        <end position="255"/>
    </location>
</feature>
<keyword evidence="1" id="KW-1003">Cell membrane</keyword>
<feature type="transmembrane region" description="Helical" evidence="1">
    <location>
        <begin position="57"/>
        <end position="74"/>
    </location>
</feature>
<dbReference type="HAMAP" id="MF_02093">
    <property type="entry name" value="Beta_carotene_diox"/>
    <property type="match status" value="1"/>
</dbReference>
<evidence type="ECO:0000256" key="1">
    <source>
        <dbReference type="HAMAP-Rule" id="MF_02093"/>
    </source>
</evidence>
<feature type="transmembrane region" description="Helical" evidence="1">
    <location>
        <begin position="95"/>
        <end position="128"/>
    </location>
</feature>
<evidence type="ECO:0000313" key="2">
    <source>
        <dbReference type="EMBL" id="RCU46871.1"/>
    </source>
</evidence>
<name>A0A368NBJ2_9EURY</name>
<feature type="binding site" evidence="1">
    <location>
        <position position="71"/>
    </location>
    <ligand>
        <name>Fe cation</name>
        <dbReference type="ChEBI" id="CHEBI:24875"/>
    </ligand>
</feature>
<keyword evidence="1" id="KW-0472">Membrane</keyword>
<feature type="transmembrane region" description="Helical" evidence="1">
    <location>
        <begin position="317"/>
        <end position="340"/>
    </location>
</feature>
<keyword evidence="3" id="KW-1185">Reference proteome</keyword>
<dbReference type="RefSeq" id="WP_114448422.1">
    <property type="nucleotide sequence ID" value="NZ_QPHM01000001.1"/>
</dbReference>
<keyword evidence="1 2" id="KW-0223">Dioxygenase</keyword>
<comment type="similarity">
    <text evidence="1">Belongs to the Brp/Blh beta-carotene diooxygenase family.</text>
</comment>
<keyword evidence="1" id="KW-1133">Transmembrane helix</keyword>
<dbReference type="GO" id="GO:0005886">
    <property type="term" value="C:plasma membrane"/>
    <property type="evidence" value="ECO:0007669"/>
    <property type="project" value="UniProtKB-SubCell"/>
</dbReference>
<dbReference type="EC" id="1.13.11.63" evidence="1"/>
<feature type="binding site" evidence="1">
    <location>
        <position position="260"/>
    </location>
    <ligand>
        <name>Fe cation</name>
        <dbReference type="ChEBI" id="CHEBI:24875"/>
    </ligand>
</feature>
<keyword evidence="1" id="KW-0479">Metal-binding</keyword>
<dbReference type="Proteomes" id="UP000252189">
    <property type="component" value="Unassembled WGS sequence"/>
</dbReference>
<reference evidence="2 3" key="1">
    <citation type="submission" date="2018-07" db="EMBL/GenBank/DDBJ databases">
        <title>Genome sequences of Haloplanus salinus JCM 18368T.</title>
        <authorList>
            <person name="Kim Y.B."/>
            <person name="Roh S.W."/>
        </authorList>
    </citation>
    <scope>NUCLEOTIDE SEQUENCE [LARGE SCALE GENOMIC DNA]</scope>
    <source>
        <strain evidence="2 3">JCM 18368</strain>
    </source>
</reference>
<dbReference type="NCBIfam" id="TIGR03753">
    <property type="entry name" value="blh_monoox"/>
    <property type="match status" value="1"/>
</dbReference>
<comment type="function">
    <text evidence="1">Catalyzes the cleavage of beta-carotene at its central double bond (15,15') to yield two molecules of all-trans-retinal.</text>
</comment>